<feature type="transmembrane region" description="Helical" evidence="2">
    <location>
        <begin position="113"/>
        <end position="136"/>
    </location>
</feature>
<keyword evidence="2" id="KW-0472">Membrane</keyword>
<dbReference type="EMBL" id="CP079105">
    <property type="protein sequence ID" value="QXQ15864.1"/>
    <property type="molecule type" value="Genomic_DNA"/>
</dbReference>
<evidence type="ECO:0000313" key="3">
    <source>
        <dbReference type="EMBL" id="QXQ15864.1"/>
    </source>
</evidence>
<gene>
    <name evidence="3" type="ORF">KV203_11505</name>
</gene>
<protein>
    <submittedName>
        <fullName evidence="3">TIGR02234 family membrane protein</fullName>
    </submittedName>
</protein>
<organism evidence="3 4">
    <name type="scientific">Skermania pinensis</name>
    <dbReference type="NCBI Taxonomy" id="39122"/>
    <lineage>
        <taxon>Bacteria</taxon>
        <taxon>Bacillati</taxon>
        <taxon>Actinomycetota</taxon>
        <taxon>Actinomycetes</taxon>
        <taxon>Mycobacteriales</taxon>
        <taxon>Gordoniaceae</taxon>
        <taxon>Skermania</taxon>
    </lineage>
</organism>
<feature type="compositionally biased region" description="Basic and acidic residues" evidence="1">
    <location>
        <begin position="154"/>
        <end position="164"/>
    </location>
</feature>
<evidence type="ECO:0000256" key="2">
    <source>
        <dbReference type="SAM" id="Phobius"/>
    </source>
</evidence>
<feature type="transmembrane region" description="Helical" evidence="2">
    <location>
        <begin position="66"/>
        <end position="93"/>
    </location>
</feature>
<feature type="region of interest" description="Disordered" evidence="1">
    <location>
        <begin position="153"/>
        <end position="205"/>
    </location>
</feature>
<keyword evidence="2" id="KW-0812">Transmembrane</keyword>
<accession>A0ABX8SDA8</accession>
<dbReference type="InterPro" id="IPR011746">
    <property type="entry name" value="Trp_synth-assoc_CHP"/>
</dbReference>
<keyword evidence="4" id="KW-1185">Reference proteome</keyword>
<dbReference type="InterPro" id="IPR019051">
    <property type="entry name" value="Trp_biosyn_TM_oprn/chp"/>
</dbReference>
<keyword evidence="2" id="KW-1133">Transmembrane helix</keyword>
<dbReference type="Pfam" id="PF09534">
    <property type="entry name" value="Trp_oprn_chp"/>
    <property type="match status" value="1"/>
</dbReference>
<name>A0ABX8SDA8_9ACTN</name>
<dbReference type="NCBIfam" id="TIGR02234">
    <property type="entry name" value="trp_oprn_chp"/>
    <property type="match status" value="1"/>
</dbReference>
<reference evidence="3" key="1">
    <citation type="submission" date="2021-07" db="EMBL/GenBank/DDBJ databases">
        <title>Candidatus Kaistella beijingensis sp. nov. isolated from a municipal wastewater treatment plant is involved in sludge foaming.</title>
        <authorList>
            <person name="Song Y."/>
            <person name="Liu S.-J."/>
        </authorList>
    </citation>
    <scope>NUCLEOTIDE SEQUENCE</scope>
    <source>
        <strain evidence="3">DSM 43998</strain>
    </source>
</reference>
<sequence length="205" mass="20676">MALAAAGLWVASRATWVDLTSADGLGAPQAHRLSGETWFGLLTPAALVLLAAIAALFAIRGALVRVFGVVLTLAGLAVAVPAVALLAGTAAVADRAGRLAELPARAQVTAATTHTWPAVVTCLAAGCMVLAGLALLRRPAAAGGLSARYAAPGPRRDDAVRRAGESAPPERVLWDALDAGTDPTDHDPTPPTTLDSHPAVPPDGQ</sequence>
<feature type="transmembrane region" description="Helical" evidence="2">
    <location>
        <begin position="38"/>
        <end position="59"/>
    </location>
</feature>
<dbReference type="Proteomes" id="UP000887023">
    <property type="component" value="Chromosome"/>
</dbReference>
<evidence type="ECO:0000313" key="4">
    <source>
        <dbReference type="Proteomes" id="UP000887023"/>
    </source>
</evidence>
<evidence type="ECO:0000256" key="1">
    <source>
        <dbReference type="SAM" id="MobiDB-lite"/>
    </source>
</evidence>
<proteinExistence type="predicted"/>